<dbReference type="GO" id="GO:0008033">
    <property type="term" value="P:tRNA processing"/>
    <property type="evidence" value="ECO:0007669"/>
    <property type="project" value="UniProtKB-KW"/>
</dbReference>
<keyword evidence="8" id="KW-1185">Reference proteome</keyword>
<evidence type="ECO:0000313" key="7">
    <source>
        <dbReference type="EMBL" id="EAT11809.1"/>
    </source>
</evidence>
<keyword evidence="4" id="KW-0819">tRNA processing</keyword>
<reference evidence="7 8" key="1">
    <citation type="submission" date="2006-03" db="EMBL/GenBank/DDBJ databases">
        <authorList>
            <person name="Pinhassi J."/>
            <person name="Pedros-Alio C."/>
            <person name="Ferriera S."/>
            <person name="Johnson J."/>
            <person name="Kravitz S."/>
            <person name="Halpern A."/>
            <person name="Remington K."/>
            <person name="Beeson K."/>
            <person name="Tran B."/>
            <person name="Rogers Y.-H."/>
            <person name="Friedman R."/>
            <person name="Venter J.C."/>
        </authorList>
    </citation>
    <scope>NUCLEOTIDE SEQUENCE [LARGE SCALE GENOMIC DNA]</scope>
    <source>
        <strain evidence="7 8">RED65</strain>
    </source>
</reference>
<dbReference type="GO" id="GO:0016432">
    <property type="term" value="F:tRNA-uridine aminocarboxypropyltransferase activity"/>
    <property type="evidence" value="ECO:0007669"/>
    <property type="project" value="UniProtKB-EC"/>
</dbReference>
<name>Q1N0M4_9GAMM</name>
<evidence type="ECO:0000313" key="8">
    <source>
        <dbReference type="Proteomes" id="UP000004263"/>
    </source>
</evidence>
<evidence type="ECO:0000259" key="6">
    <source>
        <dbReference type="SMART" id="SM01144"/>
    </source>
</evidence>
<evidence type="ECO:0000256" key="5">
    <source>
        <dbReference type="ARBA" id="ARBA00034489"/>
    </source>
</evidence>
<keyword evidence="3" id="KW-0949">S-adenosyl-L-methionine</keyword>
<sequence>MLILQHPSEQKQALATVPILQRCVEPCEVWVGEDFSQNPRLTDLLKNPQSLRVVFPSSGATDWYCDQPDTSVSNHVSTVILIDGTWNKAKKIWHMNPWLHSLPAVHLKNFPATEYRIRQSSVEGSLSTLEAAMHSLNWLTGSARFDDLAKPFEAMIDMQIQKMGKEIFDAHYCKEDD</sequence>
<protein>
    <recommendedName>
        <fullName evidence="1">tRNA-uridine aminocarboxypropyltransferase</fullName>
        <ecNumber evidence="1">2.5.1.25</ecNumber>
    </recommendedName>
</protein>
<dbReference type="InterPro" id="IPR005636">
    <property type="entry name" value="DTW"/>
</dbReference>
<dbReference type="EMBL" id="AAQH01000013">
    <property type="protein sequence ID" value="EAT11809.1"/>
    <property type="molecule type" value="Genomic_DNA"/>
</dbReference>
<feature type="domain" description="DTW" evidence="6">
    <location>
        <begin position="1"/>
        <end position="164"/>
    </location>
</feature>
<comment type="caution">
    <text evidence="7">The sequence shown here is derived from an EMBL/GenBank/DDBJ whole genome shotgun (WGS) entry which is preliminary data.</text>
</comment>
<dbReference type="Proteomes" id="UP000004263">
    <property type="component" value="Unassembled WGS sequence"/>
</dbReference>
<comment type="similarity">
    <text evidence="5">Belongs to the TDD superfamily. DTWD2 family.</text>
</comment>
<keyword evidence="2" id="KW-0808">Transferase</keyword>
<dbReference type="PANTHER" id="PTHR21392:SF0">
    <property type="entry name" value="TRNA-URIDINE AMINOCARBOXYPROPYLTRANSFERASE 2"/>
    <property type="match status" value="1"/>
</dbReference>
<evidence type="ECO:0000256" key="1">
    <source>
        <dbReference type="ARBA" id="ARBA00012386"/>
    </source>
</evidence>
<dbReference type="PANTHER" id="PTHR21392">
    <property type="entry name" value="TRNA-URIDINE AMINOCARBOXYPROPYLTRANSFERASE 2"/>
    <property type="match status" value="1"/>
</dbReference>
<dbReference type="HOGENOM" id="CLU_066458_2_3_6"/>
<dbReference type="EC" id="2.5.1.25" evidence="1"/>
<evidence type="ECO:0000256" key="3">
    <source>
        <dbReference type="ARBA" id="ARBA00022691"/>
    </source>
</evidence>
<dbReference type="SMART" id="SM01144">
    <property type="entry name" value="DTW"/>
    <property type="match status" value="1"/>
</dbReference>
<gene>
    <name evidence="7" type="ORF">RED65_05464</name>
</gene>
<evidence type="ECO:0000256" key="2">
    <source>
        <dbReference type="ARBA" id="ARBA00022679"/>
    </source>
</evidence>
<proteinExistence type="inferred from homology"/>
<organism evidence="7 8">
    <name type="scientific">Bermanella marisrubri</name>
    <dbReference type="NCBI Taxonomy" id="207949"/>
    <lineage>
        <taxon>Bacteria</taxon>
        <taxon>Pseudomonadati</taxon>
        <taxon>Pseudomonadota</taxon>
        <taxon>Gammaproteobacteria</taxon>
        <taxon>Oceanospirillales</taxon>
        <taxon>Oceanospirillaceae</taxon>
        <taxon>Bermanella</taxon>
    </lineage>
</organism>
<evidence type="ECO:0000256" key="4">
    <source>
        <dbReference type="ARBA" id="ARBA00022694"/>
    </source>
</evidence>
<dbReference type="Pfam" id="PF03942">
    <property type="entry name" value="DTW"/>
    <property type="match status" value="1"/>
</dbReference>
<accession>Q1N0M4</accession>
<dbReference type="InterPro" id="IPR039262">
    <property type="entry name" value="DTWD2/TAPT"/>
</dbReference>
<dbReference type="AlphaFoldDB" id="Q1N0M4"/>
<dbReference type="STRING" id="207949.RED65_05464"/>